<organism evidence="2 3">
    <name type="scientific">Caerostris extrusa</name>
    <name type="common">Bark spider</name>
    <name type="synonym">Caerostris bankana</name>
    <dbReference type="NCBI Taxonomy" id="172846"/>
    <lineage>
        <taxon>Eukaryota</taxon>
        <taxon>Metazoa</taxon>
        <taxon>Ecdysozoa</taxon>
        <taxon>Arthropoda</taxon>
        <taxon>Chelicerata</taxon>
        <taxon>Arachnida</taxon>
        <taxon>Araneae</taxon>
        <taxon>Araneomorphae</taxon>
        <taxon>Entelegynae</taxon>
        <taxon>Araneoidea</taxon>
        <taxon>Araneidae</taxon>
        <taxon>Caerostris</taxon>
    </lineage>
</organism>
<comment type="caution">
    <text evidence="2">The sequence shown here is derived from an EMBL/GenBank/DDBJ whole genome shotgun (WGS) entry which is preliminary data.</text>
</comment>
<name>A0AAV4MKM9_CAEEX</name>
<evidence type="ECO:0000313" key="2">
    <source>
        <dbReference type="EMBL" id="GIX72026.1"/>
    </source>
</evidence>
<accession>A0AAV4MKM9</accession>
<reference evidence="2 3" key="1">
    <citation type="submission" date="2021-06" db="EMBL/GenBank/DDBJ databases">
        <title>Caerostris extrusa draft genome.</title>
        <authorList>
            <person name="Kono N."/>
            <person name="Arakawa K."/>
        </authorList>
    </citation>
    <scope>NUCLEOTIDE SEQUENCE [LARGE SCALE GENOMIC DNA]</scope>
</reference>
<keyword evidence="3" id="KW-1185">Reference proteome</keyword>
<evidence type="ECO:0000313" key="3">
    <source>
        <dbReference type="Proteomes" id="UP001054945"/>
    </source>
</evidence>
<gene>
    <name evidence="2" type="ORF">CEXT_50551</name>
</gene>
<dbReference type="Proteomes" id="UP001054945">
    <property type="component" value="Unassembled WGS sequence"/>
</dbReference>
<sequence length="105" mass="12848">MWDCPRVTRVSISYLQFRASPVLYRHGHRESNHFYFRYHRVEGSEDISVVYHLKKKRQKHEEAHHEVDHETNEVDLKKFRNVNEVDPQVAQKRQRVVPQEDQKRQ</sequence>
<evidence type="ECO:0000256" key="1">
    <source>
        <dbReference type="SAM" id="MobiDB-lite"/>
    </source>
</evidence>
<protein>
    <submittedName>
        <fullName evidence="2">Uncharacterized protein</fullName>
    </submittedName>
</protein>
<dbReference type="AlphaFoldDB" id="A0AAV4MKM9"/>
<proteinExistence type="predicted"/>
<feature type="region of interest" description="Disordered" evidence="1">
    <location>
        <begin position="81"/>
        <end position="105"/>
    </location>
</feature>
<dbReference type="EMBL" id="BPLR01002275">
    <property type="protein sequence ID" value="GIX72026.1"/>
    <property type="molecule type" value="Genomic_DNA"/>
</dbReference>